<dbReference type="PANTHER" id="PTHR43857:SF1">
    <property type="entry name" value="YJGH FAMILY PROTEIN"/>
    <property type="match status" value="1"/>
</dbReference>
<organism evidence="1 2">
    <name type="scientific">Simplicispira suum</name>
    <dbReference type="NCBI Taxonomy" id="2109915"/>
    <lineage>
        <taxon>Bacteria</taxon>
        <taxon>Pseudomonadati</taxon>
        <taxon>Pseudomonadota</taxon>
        <taxon>Betaproteobacteria</taxon>
        <taxon>Burkholderiales</taxon>
        <taxon>Comamonadaceae</taxon>
        <taxon>Simplicispira</taxon>
    </lineage>
</organism>
<name>A0A2S0MZH0_9BURK</name>
<dbReference type="InterPro" id="IPR035959">
    <property type="entry name" value="RutC-like_sf"/>
</dbReference>
<dbReference type="InterPro" id="IPR006175">
    <property type="entry name" value="YjgF/YER057c/UK114"/>
</dbReference>
<keyword evidence="2" id="KW-1185">Reference proteome</keyword>
<sequence length="130" mass="14386">MQILLPPGWPRPKGYSNGISVRGRMVFVAGMIGWDAQGKFHTDDLAGQVRQALTNVVAVLKEADALPEHIVRMNWYVTDKREYVAAYPEIGKAFRELIGSFNATMMAVEVAALIEDRAKVEIEVTAVVPD</sequence>
<dbReference type="CDD" id="cd00448">
    <property type="entry name" value="YjgF_YER057c_UK114_family"/>
    <property type="match status" value="1"/>
</dbReference>
<proteinExistence type="predicted"/>
<dbReference type="RefSeq" id="WP_106446267.1">
    <property type="nucleotide sequence ID" value="NZ_CP027669.1"/>
</dbReference>
<dbReference type="Proteomes" id="UP000239326">
    <property type="component" value="Chromosome"/>
</dbReference>
<dbReference type="EMBL" id="CP027669">
    <property type="protein sequence ID" value="AVO41290.1"/>
    <property type="molecule type" value="Genomic_DNA"/>
</dbReference>
<dbReference type="AlphaFoldDB" id="A0A2S0MZH0"/>
<reference evidence="1 2" key="1">
    <citation type="submission" date="2018-03" db="EMBL/GenBank/DDBJ databases">
        <title>Genome sequencing of Simplicispira sp.</title>
        <authorList>
            <person name="Kim S.-J."/>
            <person name="Heo J."/>
            <person name="Kwon S.-W."/>
        </authorList>
    </citation>
    <scope>NUCLEOTIDE SEQUENCE [LARGE SCALE GENOMIC DNA]</scope>
    <source>
        <strain evidence="1 2">SC1-8</strain>
    </source>
</reference>
<dbReference type="Gene3D" id="3.30.1330.40">
    <property type="entry name" value="RutC-like"/>
    <property type="match status" value="1"/>
</dbReference>
<dbReference type="OrthoDB" id="9803101at2"/>
<evidence type="ECO:0000313" key="2">
    <source>
        <dbReference type="Proteomes" id="UP000239326"/>
    </source>
</evidence>
<evidence type="ECO:0000313" key="1">
    <source>
        <dbReference type="EMBL" id="AVO41290.1"/>
    </source>
</evidence>
<dbReference type="SUPFAM" id="SSF55298">
    <property type="entry name" value="YjgF-like"/>
    <property type="match status" value="1"/>
</dbReference>
<accession>A0A2S0MZH0</accession>
<dbReference type="KEGG" id="simp:C6571_08300"/>
<protein>
    <submittedName>
        <fullName evidence="1">Enamine deaminase RidA</fullName>
    </submittedName>
</protein>
<dbReference type="Pfam" id="PF01042">
    <property type="entry name" value="Ribonuc_L-PSP"/>
    <property type="match status" value="1"/>
</dbReference>
<dbReference type="PANTHER" id="PTHR43857">
    <property type="entry name" value="BLR7761 PROTEIN"/>
    <property type="match status" value="1"/>
</dbReference>
<gene>
    <name evidence="1" type="ORF">C6571_08300</name>
</gene>